<evidence type="ECO:0000256" key="1">
    <source>
        <dbReference type="SAM" id="MobiDB-lite"/>
    </source>
</evidence>
<dbReference type="Proteomes" id="UP000248857">
    <property type="component" value="Unassembled WGS sequence"/>
</dbReference>
<keyword evidence="3" id="KW-1185">Reference proteome</keyword>
<evidence type="ECO:0000313" key="3">
    <source>
        <dbReference type="Proteomes" id="UP000248857"/>
    </source>
</evidence>
<dbReference type="AlphaFoldDB" id="A0A2W1JQQ3"/>
<accession>A0A2W1JQQ3</accession>
<dbReference type="EMBL" id="PQWO01000010">
    <property type="protein sequence ID" value="PZD72444.1"/>
    <property type="molecule type" value="Genomic_DNA"/>
</dbReference>
<dbReference type="RefSeq" id="WP_110987128.1">
    <property type="nucleotide sequence ID" value="NZ_CAWNWM010000010.1"/>
</dbReference>
<organism evidence="2 3">
    <name type="scientific">Acaryochloris thomasi RCC1774</name>
    <dbReference type="NCBI Taxonomy" id="1764569"/>
    <lineage>
        <taxon>Bacteria</taxon>
        <taxon>Bacillati</taxon>
        <taxon>Cyanobacteriota</taxon>
        <taxon>Cyanophyceae</taxon>
        <taxon>Acaryochloridales</taxon>
        <taxon>Acaryochloridaceae</taxon>
        <taxon>Acaryochloris</taxon>
        <taxon>Acaryochloris thomasi</taxon>
    </lineage>
</organism>
<comment type="caution">
    <text evidence="2">The sequence shown here is derived from an EMBL/GenBank/DDBJ whole genome shotgun (WGS) entry which is preliminary data.</text>
</comment>
<protein>
    <submittedName>
        <fullName evidence="2">Uncharacterized protein</fullName>
    </submittedName>
</protein>
<proteinExistence type="predicted"/>
<dbReference type="OrthoDB" id="9815206at2"/>
<name>A0A2W1JQQ3_9CYAN</name>
<feature type="region of interest" description="Disordered" evidence="1">
    <location>
        <begin position="223"/>
        <end position="256"/>
    </location>
</feature>
<reference evidence="2 3" key="1">
    <citation type="journal article" date="2018" name="Sci. Rep.">
        <title>A novel species of the marine cyanobacterium Acaryochloris with a unique pigment content and lifestyle.</title>
        <authorList>
            <person name="Partensky F."/>
            <person name="Six C."/>
            <person name="Ratin M."/>
            <person name="Garczarek L."/>
            <person name="Vaulot D."/>
            <person name="Probert I."/>
            <person name="Calteau A."/>
            <person name="Gourvil P."/>
            <person name="Marie D."/>
            <person name="Grebert T."/>
            <person name="Bouchier C."/>
            <person name="Le Panse S."/>
            <person name="Gachenot M."/>
            <person name="Rodriguez F."/>
            <person name="Garrido J.L."/>
        </authorList>
    </citation>
    <scope>NUCLEOTIDE SEQUENCE [LARGE SCALE GENOMIC DNA]</scope>
    <source>
        <strain evidence="2 3">RCC1774</strain>
    </source>
</reference>
<sequence>MSLVVGQIVYSSFPRIGYQIFANAEMPESVQSAFVEDIVHKHWDVYEPPPPGYRAGFIHQAHPDHTLFGWLFNDGDDDHGRPHTPYCLSYHLNQPLESDIANFIVQCLQKGPVALIPRHIIPEQPGQLEITSDYEPAGLGVTFTAVQQQQIQEQLQHPSLLQCFLADSGVPTLINEPITKAVEDEFIEPQVWHQPLIHPDLAAPAPAQSVATASGQRTLPTLTTSQQKGDLATLSAGPPSGNPPGQRAVTRKPPSEDLARQIISILDETL</sequence>
<evidence type="ECO:0000313" key="2">
    <source>
        <dbReference type="EMBL" id="PZD72444.1"/>
    </source>
</evidence>
<gene>
    <name evidence="2" type="ORF">C1752_03733</name>
</gene>